<organism evidence="1 2">
    <name type="scientific">Cutaneotrichosporon oleaginosum</name>
    <dbReference type="NCBI Taxonomy" id="879819"/>
    <lineage>
        <taxon>Eukaryota</taxon>
        <taxon>Fungi</taxon>
        <taxon>Dikarya</taxon>
        <taxon>Basidiomycota</taxon>
        <taxon>Agaricomycotina</taxon>
        <taxon>Tremellomycetes</taxon>
        <taxon>Trichosporonales</taxon>
        <taxon>Trichosporonaceae</taxon>
        <taxon>Cutaneotrichosporon</taxon>
    </lineage>
</organism>
<proteinExistence type="predicted"/>
<reference evidence="1 2" key="1">
    <citation type="submission" date="2015-03" db="EMBL/GenBank/DDBJ databases">
        <title>Genomics and transcriptomics of the oil-accumulating basidiomycete yeast T. oleaginosus allow insights into substrate utilization and the diverse evolutionary trajectories of mating systems in fungi.</title>
        <authorList>
            <consortium name="DOE Joint Genome Institute"/>
            <person name="Kourist R."/>
            <person name="Kracht O."/>
            <person name="Bracharz F."/>
            <person name="Lipzen A."/>
            <person name="Nolan M."/>
            <person name="Ohm R."/>
            <person name="Grigoriev I."/>
            <person name="Sun S."/>
            <person name="Heitman J."/>
            <person name="Bruck T."/>
            <person name="Nowrousian M."/>
        </authorList>
    </citation>
    <scope>NUCLEOTIDE SEQUENCE [LARGE SCALE GENOMIC DNA]</scope>
    <source>
        <strain evidence="1 2">IBC0246</strain>
    </source>
</reference>
<dbReference type="AlphaFoldDB" id="A0A0J1B0R5"/>
<protein>
    <submittedName>
        <fullName evidence="1">Uncharacterized protein</fullName>
    </submittedName>
</protein>
<accession>A0A0J1B0R5</accession>
<evidence type="ECO:0000313" key="2">
    <source>
        <dbReference type="Proteomes" id="UP000053611"/>
    </source>
</evidence>
<dbReference type="Proteomes" id="UP000053611">
    <property type="component" value="Unassembled WGS sequence"/>
</dbReference>
<evidence type="ECO:0000313" key="1">
    <source>
        <dbReference type="EMBL" id="KLT41199.1"/>
    </source>
</evidence>
<sequence>MYHSALLGLGLELAEVGGINGVSAVFAVFSRVVDANTSMSCGAVSIHLLPCLDYWATIGATCTWQLRWGAG</sequence>
<gene>
    <name evidence="1" type="ORF">CC85DRAFT_286756</name>
</gene>
<dbReference type="EMBL" id="KQ087222">
    <property type="protein sequence ID" value="KLT41199.1"/>
    <property type="molecule type" value="Genomic_DNA"/>
</dbReference>
<keyword evidence="2" id="KW-1185">Reference proteome</keyword>
<name>A0A0J1B0R5_9TREE</name>